<name>A0A162ULQ6_PHYB8</name>
<dbReference type="InterPro" id="IPR035372">
    <property type="entry name" value="MCD_N"/>
</dbReference>
<dbReference type="InterPro" id="IPR042303">
    <property type="entry name" value="Malonyl_CoA_deC_C_sf"/>
</dbReference>
<dbReference type="PANTHER" id="PTHR28641:SF1">
    <property type="entry name" value="MALONYL-COA DECARBOXYLASE, MITOCHONDRIAL"/>
    <property type="match status" value="1"/>
</dbReference>
<feature type="domain" description="Malonyl-CoA decarboxylase C-terminal" evidence="1">
    <location>
        <begin position="234"/>
        <end position="475"/>
    </location>
</feature>
<organism evidence="3 4">
    <name type="scientific">Phycomyces blakesleeanus (strain ATCC 8743b / DSM 1359 / FGSC 10004 / NBRC 33097 / NRRL 1555)</name>
    <dbReference type="NCBI Taxonomy" id="763407"/>
    <lineage>
        <taxon>Eukaryota</taxon>
        <taxon>Fungi</taxon>
        <taxon>Fungi incertae sedis</taxon>
        <taxon>Mucoromycota</taxon>
        <taxon>Mucoromycotina</taxon>
        <taxon>Mucoromycetes</taxon>
        <taxon>Mucorales</taxon>
        <taxon>Phycomycetaceae</taxon>
        <taxon>Phycomyces</taxon>
    </lineage>
</organism>
<dbReference type="GO" id="GO:2001294">
    <property type="term" value="P:malonyl-CoA catabolic process"/>
    <property type="evidence" value="ECO:0007669"/>
    <property type="project" value="TreeGrafter"/>
</dbReference>
<evidence type="ECO:0000313" key="4">
    <source>
        <dbReference type="Proteomes" id="UP000077315"/>
    </source>
</evidence>
<dbReference type="InterPro" id="IPR038917">
    <property type="entry name" value="Malonyl_CoA_deC"/>
</dbReference>
<dbReference type="Gene3D" id="3.40.630.150">
    <property type="entry name" value="Malonyl-CoA decarboxylase, catalytic domain"/>
    <property type="match status" value="1"/>
</dbReference>
<dbReference type="GO" id="GO:0005759">
    <property type="term" value="C:mitochondrial matrix"/>
    <property type="evidence" value="ECO:0007669"/>
    <property type="project" value="TreeGrafter"/>
</dbReference>
<dbReference type="RefSeq" id="XP_018294243.1">
    <property type="nucleotide sequence ID" value="XM_018438332.1"/>
</dbReference>
<dbReference type="InterPro" id="IPR007956">
    <property type="entry name" value="Malonyl_CoA_deC_C"/>
</dbReference>
<reference evidence="4" key="1">
    <citation type="submission" date="2015-06" db="EMBL/GenBank/DDBJ databases">
        <title>Expansion of signal transduction pathways in fungi by whole-genome duplication.</title>
        <authorList>
            <consortium name="DOE Joint Genome Institute"/>
            <person name="Corrochano L.M."/>
            <person name="Kuo A."/>
            <person name="Marcet-Houben M."/>
            <person name="Polaino S."/>
            <person name="Salamov A."/>
            <person name="Villalobos J.M."/>
            <person name="Alvarez M.I."/>
            <person name="Avalos J."/>
            <person name="Benito E.P."/>
            <person name="Benoit I."/>
            <person name="Burger G."/>
            <person name="Camino L.P."/>
            <person name="Canovas D."/>
            <person name="Cerda-Olmedo E."/>
            <person name="Cheng J.-F."/>
            <person name="Dominguez A."/>
            <person name="Elias M."/>
            <person name="Eslava A.P."/>
            <person name="Glaser F."/>
            <person name="Grimwood J."/>
            <person name="Gutierrez G."/>
            <person name="Heitman J."/>
            <person name="Henrissat B."/>
            <person name="Iturriaga E.A."/>
            <person name="Lang B.F."/>
            <person name="Lavin J.L."/>
            <person name="Lee S."/>
            <person name="Li W."/>
            <person name="Lindquist E."/>
            <person name="Lopez-Garcia S."/>
            <person name="Luque E.M."/>
            <person name="Marcos A.T."/>
            <person name="Martin J."/>
            <person name="McCluskey K."/>
            <person name="Medina H.R."/>
            <person name="Miralles-Duran A."/>
            <person name="Miyazaki A."/>
            <person name="Munoz-Torres E."/>
            <person name="Oguiza J.A."/>
            <person name="Ohm R."/>
            <person name="Olmedo M."/>
            <person name="Orejas M."/>
            <person name="Ortiz-Castellanos L."/>
            <person name="Pisabarro A.G."/>
            <person name="Rodriguez-Romero J."/>
            <person name="Ruiz-Herrera J."/>
            <person name="Ruiz-Vazquez R."/>
            <person name="Sanz C."/>
            <person name="Schackwitz W."/>
            <person name="Schmutz J."/>
            <person name="Shahriari M."/>
            <person name="Shelest E."/>
            <person name="Silva-Franco F."/>
            <person name="Soanes D."/>
            <person name="Syed K."/>
            <person name="Tagua V.G."/>
            <person name="Talbot N.J."/>
            <person name="Thon M."/>
            <person name="De vries R.P."/>
            <person name="Wiebenga A."/>
            <person name="Yadav J.S."/>
            <person name="Braun E.L."/>
            <person name="Baker S."/>
            <person name="Garre V."/>
            <person name="Horwitz B."/>
            <person name="Torres-Martinez S."/>
            <person name="Idnurm A."/>
            <person name="Herrera-Estrella A."/>
            <person name="Gabaldon T."/>
            <person name="Grigoriev I.V."/>
        </authorList>
    </citation>
    <scope>NUCLEOTIDE SEQUENCE [LARGE SCALE GENOMIC DNA]</scope>
    <source>
        <strain evidence="4">NRRL 1555(-)</strain>
    </source>
</reference>
<dbReference type="GO" id="GO:0006085">
    <property type="term" value="P:acetyl-CoA biosynthetic process"/>
    <property type="evidence" value="ECO:0007669"/>
    <property type="project" value="TreeGrafter"/>
</dbReference>
<evidence type="ECO:0000313" key="3">
    <source>
        <dbReference type="EMBL" id="OAD76203.1"/>
    </source>
</evidence>
<dbReference type="InParanoid" id="A0A162ULQ6"/>
<dbReference type="OrthoDB" id="426718at2759"/>
<dbReference type="EMBL" id="KV440976">
    <property type="protein sequence ID" value="OAD76203.1"/>
    <property type="molecule type" value="Genomic_DNA"/>
</dbReference>
<dbReference type="Gene3D" id="1.20.140.90">
    <property type="entry name" value="Malonyl-CoA decarboxylase, oligemerization domain"/>
    <property type="match status" value="1"/>
</dbReference>
<dbReference type="GO" id="GO:0005782">
    <property type="term" value="C:peroxisomal matrix"/>
    <property type="evidence" value="ECO:0007669"/>
    <property type="project" value="TreeGrafter"/>
</dbReference>
<sequence>MQRLLSLPRSTVLSYRTTRFLSVYRYIHRDTSTQPTHGTNEQVTPSAVLDYWSVIRTYVKEPGFFSFSVNGSKHTVPDATLMRTLLHKATTRGQETQRGTGDLLPSVVTAKCCEAYGRLDQDGKSDFFHILAEELGVDRESAAIAAKAYITACQQGSGSMIASTENILRRTLEPLHNVFFDQVSRLPGGLKFLTDMRADLHNVMSQVDRSSNSYQVLGELEVSLKQKLKNGMIGFLKLERITWQTSAEILEKISRYEAVHAVADLSDMKRRLGPDRRLYSFFHSNIPMEPLVFVQVALVPSMACSIQAILQEDLPDVCDPNNFKCAICYSITTQRGLGGVDLGNFLIKRVVRELKSEYPQIETFATLSPLPRFRHWLMNQGSQQPDIEEQIRTKIGSDWRERLEKFDGNNDSLKDVLMRLCARYVLVEKRGELAQDPVANFHLRNGACAHQLHWKADTSDKGIDESFGIMINYNYLPEHIEFNNKQYLADGSISVSEPRNDSYLSEWIGKGVQRIQIQN</sequence>
<evidence type="ECO:0000259" key="1">
    <source>
        <dbReference type="Pfam" id="PF05292"/>
    </source>
</evidence>
<dbReference type="GO" id="GO:0006633">
    <property type="term" value="P:fatty acid biosynthetic process"/>
    <property type="evidence" value="ECO:0007669"/>
    <property type="project" value="InterPro"/>
</dbReference>
<proteinExistence type="predicted"/>
<evidence type="ECO:0008006" key="5">
    <source>
        <dbReference type="Google" id="ProtNLM"/>
    </source>
</evidence>
<dbReference type="InterPro" id="IPR038351">
    <property type="entry name" value="MCD_N_sf"/>
</dbReference>
<dbReference type="GeneID" id="28999238"/>
<keyword evidence="4" id="KW-1185">Reference proteome</keyword>
<dbReference type="VEuPathDB" id="FungiDB:PHYBLDRAFT_180566"/>
<evidence type="ECO:0000259" key="2">
    <source>
        <dbReference type="Pfam" id="PF17408"/>
    </source>
</evidence>
<gene>
    <name evidence="3" type="ORF">PHYBLDRAFT_180566</name>
</gene>
<dbReference type="AlphaFoldDB" id="A0A162ULQ6"/>
<dbReference type="STRING" id="763407.A0A162ULQ6"/>
<dbReference type="Pfam" id="PF17408">
    <property type="entry name" value="MCD_N"/>
    <property type="match status" value="1"/>
</dbReference>
<dbReference type="Pfam" id="PF05292">
    <property type="entry name" value="MCD"/>
    <property type="match status" value="1"/>
</dbReference>
<dbReference type="GO" id="GO:0050080">
    <property type="term" value="F:malonyl-CoA decarboxylase activity"/>
    <property type="evidence" value="ECO:0007669"/>
    <property type="project" value="InterPro"/>
</dbReference>
<dbReference type="Proteomes" id="UP000077315">
    <property type="component" value="Unassembled WGS sequence"/>
</dbReference>
<feature type="domain" description="Malonyl-CoA decarboxylase N-terminal" evidence="2">
    <location>
        <begin position="136"/>
        <end position="225"/>
    </location>
</feature>
<accession>A0A162ULQ6</accession>
<dbReference type="PANTHER" id="PTHR28641">
    <property type="match status" value="1"/>
</dbReference>
<protein>
    <recommendedName>
        <fullName evidence="5">Malonyl-CoA decarboxylase C-terminal domain-containing protein</fullName>
    </recommendedName>
</protein>